<keyword evidence="14" id="KW-1185">Reference proteome</keyword>
<dbReference type="Proteomes" id="UP000515349">
    <property type="component" value="Chromosome"/>
</dbReference>
<evidence type="ECO:0000256" key="7">
    <source>
        <dbReference type="RuleBase" id="RU003355"/>
    </source>
</evidence>
<dbReference type="PRINTS" id="PR00723">
    <property type="entry name" value="SUBTILISIN"/>
</dbReference>
<feature type="domain" description="Secretion system C-terminal sorting" evidence="10">
    <location>
        <begin position="466"/>
        <end position="532"/>
    </location>
</feature>
<dbReference type="Gene3D" id="3.40.50.200">
    <property type="entry name" value="Peptidase S8/S53 domain"/>
    <property type="match status" value="1"/>
</dbReference>
<gene>
    <name evidence="12" type="ORF">H1R16_01535</name>
    <name evidence="11" type="ORF">H2507_01735</name>
</gene>
<evidence type="ECO:0000256" key="8">
    <source>
        <dbReference type="SAM" id="SignalP"/>
    </source>
</evidence>
<protein>
    <submittedName>
        <fullName evidence="12">S8 family peptidase</fullName>
    </submittedName>
</protein>
<dbReference type="GO" id="GO:0006508">
    <property type="term" value="P:proteolysis"/>
    <property type="evidence" value="ECO:0007669"/>
    <property type="project" value="UniProtKB-KW"/>
</dbReference>
<evidence type="ECO:0000313" key="11">
    <source>
        <dbReference type="EMBL" id="MBA5245880.1"/>
    </source>
</evidence>
<dbReference type="PROSITE" id="PS00138">
    <property type="entry name" value="SUBTILASE_SER"/>
    <property type="match status" value="1"/>
</dbReference>
<dbReference type="NCBIfam" id="TIGR04183">
    <property type="entry name" value="Por_Secre_tail"/>
    <property type="match status" value="1"/>
</dbReference>
<dbReference type="KEGG" id="cbau:H1R16_01535"/>
<dbReference type="Proteomes" id="UP000539710">
    <property type="component" value="Unassembled WGS sequence"/>
</dbReference>
<organism evidence="12 13">
    <name type="scientific">Marnyiella aurantia</name>
    <dbReference type="NCBI Taxonomy" id="2758037"/>
    <lineage>
        <taxon>Bacteria</taxon>
        <taxon>Pseudomonadati</taxon>
        <taxon>Bacteroidota</taxon>
        <taxon>Flavobacteriia</taxon>
        <taxon>Flavobacteriales</taxon>
        <taxon>Weeksellaceae</taxon>
        <taxon>Marnyiella</taxon>
    </lineage>
</organism>
<dbReference type="InterPro" id="IPR000209">
    <property type="entry name" value="Peptidase_S8/S53_dom"/>
</dbReference>
<evidence type="ECO:0000256" key="2">
    <source>
        <dbReference type="ARBA" id="ARBA00022670"/>
    </source>
</evidence>
<evidence type="ECO:0000256" key="3">
    <source>
        <dbReference type="ARBA" id="ARBA00022729"/>
    </source>
</evidence>
<name>A0A7D7QEX4_9FLAO</name>
<dbReference type="InterPro" id="IPR015500">
    <property type="entry name" value="Peptidase_S8_subtilisin-rel"/>
</dbReference>
<evidence type="ECO:0000313" key="12">
    <source>
        <dbReference type="EMBL" id="QMS98721.1"/>
    </source>
</evidence>
<feature type="active site" description="Charge relay system" evidence="6">
    <location>
        <position position="218"/>
    </location>
</feature>
<evidence type="ECO:0000256" key="5">
    <source>
        <dbReference type="ARBA" id="ARBA00022825"/>
    </source>
</evidence>
<evidence type="ECO:0000259" key="10">
    <source>
        <dbReference type="Pfam" id="PF18962"/>
    </source>
</evidence>
<evidence type="ECO:0000256" key="6">
    <source>
        <dbReference type="PROSITE-ProRule" id="PRU01240"/>
    </source>
</evidence>
<sequence>MKKFSCTLLLLLSASIYAQSELVFVYFADKPNKSAFYANPLSELTQKSLSRRIAQGIPLNDQDAPVEPTYLQNIQNMGFQVADYSKWLNGVAVMANANQILQLQNQPFVQSVESFARNSNAIVKGPASQNKFPSTAKGPAVVFNYGTALAQTEQINLKSLHLAGYTGAGITIAVLDTGFPTVDIGSAYQRLWNNSQIKGGYNFISKNTDIYNTSFNPHGSYVLGAISGYIDQSFVGTAPDADLYLYATEDASVEIPQEEIYWIMAAEEADRKGVDVINSSLGYTTFDDSRYNYTYTDMNGTTSFIARGAQIAAEKGIFVVSAAGNSGALTWHYISTPADNQKVFTIGSVDSSGNPSDFSSYGPNSAGVVKPDASARGTTTATVFNNNTVSASGTSLASPLAAGGIACLLQATAPGTSREYLRSLLRQTASLFPGTNPQMGYGILNFGNALQQYLSTQSTTLVTFRMYPNPARDRVLFQTSEKIEKIEIYDPAGRLIRRKLPVDNTLEVGSLRPGIYYLNIKTAKSHYSEKLIKK</sequence>
<dbReference type="InterPro" id="IPR017317">
    <property type="entry name" value="Pept_S8_subtilisin_bacteroid-2"/>
</dbReference>
<feature type="active site" description="Charge relay system" evidence="6">
    <location>
        <position position="395"/>
    </location>
</feature>
<comment type="similarity">
    <text evidence="1 6 7">Belongs to the peptidase S8 family.</text>
</comment>
<dbReference type="InterPro" id="IPR026444">
    <property type="entry name" value="Secre_tail"/>
</dbReference>
<evidence type="ECO:0000256" key="4">
    <source>
        <dbReference type="ARBA" id="ARBA00022801"/>
    </source>
</evidence>
<keyword evidence="3 8" id="KW-0732">Signal</keyword>
<dbReference type="InterPro" id="IPR023827">
    <property type="entry name" value="Peptidase_S8_Asp-AS"/>
</dbReference>
<dbReference type="EMBL" id="JACEUX010000001">
    <property type="protein sequence ID" value="MBA5245880.1"/>
    <property type="molecule type" value="Genomic_DNA"/>
</dbReference>
<dbReference type="EMBL" id="CP059472">
    <property type="protein sequence ID" value="QMS98721.1"/>
    <property type="molecule type" value="Genomic_DNA"/>
</dbReference>
<evidence type="ECO:0000313" key="14">
    <source>
        <dbReference type="Proteomes" id="UP000539710"/>
    </source>
</evidence>
<reference evidence="12 13" key="1">
    <citation type="submission" date="2020-07" db="EMBL/GenBank/DDBJ databases">
        <title>Chryseobacterium sp.cx-624.</title>
        <authorList>
            <person name="Yang C."/>
        </authorList>
    </citation>
    <scope>NUCLEOTIDE SEQUENCE [LARGE SCALE GENOMIC DNA]</scope>
    <source>
        <strain evidence="13">cx-624</strain>
        <strain evidence="12">Cx-624</strain>
    </source>
</reference>
<dbReference type="Pfam" id="PF18962">
    <property type="entry name" value="Por_Secre_tail"/>
    <property type="match status" value="1"/>
</dbReference>
<keyword evidence="5 6" id="KW-0720">Serine protease</keyword>
<keyword evidence="2 6" id="KW-0645">Protease</keyword>
<keyword evidence="4 6" id="KW-0378">Hydrolase</keyword>
<dbReference type="RefSeq" id="WP_181885993.1">
    <property type="nucleotide sequence ID" value="NZ_CP059472.1"/>
</dbReference>
<evidence type="ECO:0000313" key="13">
    <source>
        <dbReference type="Proteomes" id="UP000515349"/>
    </source>
</evidence>
<dbReference type="PANTHER" id="PTHR43806:SF67">
    <property type="entry name" value="EGF-LIKE DOMAIN-CONTAINING PROTEIN"/>
    <property type="match status" value="1"/>
</dbReference>
<feature type="domain" description="Peptidase S8/S53" evidence="9">
    <location>
        <begin position="167"/>
        <end position="442"/>
    </location>
</feature>
<dbReference type="Pfam" id="PF00082">
    <property type="entry name" value="Peptidase_S8"/>
    <property type="match status" value="1"/>
</dbReference>
<dbReference type="InterPro" id="IPR050131">
    <property type="entry name" value="Peptidase_S8_subtilisin-like"/>
</dbReference>
<dbReference type="PROSITE" id="PS00136">
    <property type="entry name" value="SUBTILASE_ASP"/>
    <property type="match status" value="1"/>
</dbReference>
<evidence type="ECO:0000256" key="1">
    <source>
        <dbReference type="ARBA" id="ARBA00011073"/>
    </source>
</evidence>
<dbReference type="PANTHER" id="PTHR43806">
    <property type="entry name" value="PEPTIDASE S8"/>
    <property type="match status" value="1"/>
</dbReference>
<dbReference type="InterPro" id="IPR023828">
    <property type="entry name" value="Peptidase_S8_Ser-AS"/>
</dbReference>
<feature type="active site" description="Charge relay system" evidence="6">
    <location>
        <position position="176"/>
    </location>
</feature>
<dbReference type="GO" id="GO:0004252">
    <property type="term" value="F:serine-type endopeptidase activity"/>
    <property type="evidence" value="ECO:0007669"/>
    <property type="project" value="UniProtKB-UniRule"/>
</dbReference>
<dbReference type="InterPro" id="IPR036852">
    <property type="entry name" value="Peptidase_S8/S53_dom_sf"/>
</dbReference>
<dbReference type="SUPFAM" id="SSF52743">
    <property type="entry name" value="Subtilisin-like"/>
    <property type="match status" value="1"/>
</dbReference>
<feature type="signal peptide" evidence="8">
    <location>
        <begin position="1"/>
        <end position="18"/>
    </location>
</feature>
<dbReference type="AlphaFoldDB" id="A0A7D7QEX4"/>
<reference evidence="14" key="2">
    <citation type="submission" date="2020-07" db="EMBL/GenBank/DDBJ databases">
        <title>Flavobacterium sp. xlx-214.</title>
        <authorList>
            <person name="Yang C."/>
        </authorList>
    </citation>
    <scope>NUCLEOTIDE SEQUENCE [LARGE SCALE GENOMIC DNA]</scope>
    <source>
        <strain evidence="14">CX-624</strain>
    </source>
</reference>
<evidence type="ECO:0000259" key="9">
    <source>
        <dbReference type="Pfam" id="PF00082"/>
    </source>
</evidence>
<proteinExistence type="inferred from homology"/>
<dbReference type="PIRSF" id="PIRSF037903">
    <property type="entry name" value="Subtilisin_rel_GFO_2223"/>
    <property type="match status" value="1"/>
</dbReference>
<reference evidence="11" key="3">
    <citation type="submission" date="2020-07" db="EMBL/GenBank/DDBJ databases">
        <authorList>
            <person name="Yang C."/>
        </authorList>
    </citation>
    <scope>NUCLEOTIDE SEQUENCE</scope>
    <source>
        <strain evidence="11">Cx-624</strain>
    </source>
</reference>
<feature type="chain" id="PRO_5044656275" evidence="8">
    <location>
        <begin position="19"/>
        <end position="534"/>
    </location>
</feature>
<dbReference type="PROSITE" id="PS51892">
    <property type="entry name" value="SUBTILASE"/>
    <property type="match status" value="1"/>
</dbReference>
<accession>A0A7D7QEX4</accession>